<organism evidence="1 2">
    <name type="scientific">Prauserella sediminis</name>
    <dbReference type="NCBI Taxonomy" id="577680"/>
    <lineage>
        <taxon>Bacteria</taxon>
        <taxon>Bacillati</taxon>
        <taxon>Actinomycetota</taxon>
        <taxon>Actinomycetes</taxon>
        <taxon>Pseudonocardiales</taxon>
        <taxon>Pseudonocardiaceae</taxon>
        <taxon>Prauserella</taxon>
        <taxon>Prauserella salsuginis group</taxon>
    </lineage>
</organism>
<evidence type="ECO:0000313" key="2">
    <source>
        <dbReference type="Proteomes" id="UP000564573"/>
    </source>
</evidence>
<name>A0A839XIZ0_9PSEU</name>
<dbReference type="Proteomes" id="UP000564573">
    <property type="component" value="Unassembled WGS sequence"/>
</dbReference>
<proteinExistence type="predicted"/>
<accession>A0A839XIZ0</accession>
<evidence type="ECO:0000313" key="1">
    <source>
        <dbReference type="EMBL" id="MBB3661719.1"/>
    </source>
</evidence>
<keyword evidence="2" id="KW-1185">Reference proteome</keyword>
<dbReference type="AlphaFoldDB" id="A0A839XIZ0"/>
<gene>
    <name evidence="1" type="ORF">FB384_000623</name>
</gene>
<reference evidence="1 2" key="1">
    <citation type="submission" date="2020-08" db="EMBL/GenBank/DDBJ databases">
        <title>Sequencing the genomes of 1000 actinobacteria strains.</title>
        <authorList>
            <person name="Klenk H.-P."/>
        </authorList>
    </citation>
    <scope>NUCLEOTIDE SEQUENCE [LARGE SCALE GENOMIC DNA]</scope>
    <source>
        <strain evidence="1 2">DSM 45267</strain>
    </source>
</reference>
<dbReference type="EMBL" id="JACIBS010000001">
    <property type="protein sequence ID" value="MBB3661719.1"/>
    <property type="molecule type" value="Genomic_DNA"/>
</dbReference>
<sequence>MRRREYSLCSAGGPAKWLKQLPLAHRLGRPQPVTTDSQARTAGDLANLVAGGLLGEHPH</sequence>
<protein>
    <submittedName>
        <fullName evidence="1">Uncharacterized protein</fullName>
    </submittedName>
</protein>
<comment type="caution">
    <text evidence="1">The sequence shown here is derived from an EMBL/GenBank/DDBJ whole genome shotgun (WGS) entry which is preliminary data.</text>
</comment>
<dbReference type="RefSeq" id="WP_183778978.1">
    <property type="nucleotide sequence ID" value="NZ_JACIBS010000001.1"/>
</dbReference>